<accession>A0A835R2L5</accession>
<feature type="compositionally biased region" description="Basic residues" evidence="1">
    <location>
        <begin position="36"/>
        <end position="46"/>
    </location>
</feature>
<dbReference type="AlphaFoldDB" id="A0A835R2L5"/>
<keyword evidence="3" id="KW-1185">Reference proteome</keyword>
<dbReference type="Proteomes" id="UP000636800">
    <property type="component" value="Unassembled WGS sequence"/>
</dbReference>
<protein>
    <submittedName>
        <fullName evidence="2">Uncharacterized protein</fullName>
    </submittedName>
</protein>
<name>A0A835R2L5_VANPL</name>
<feature type="non-terminal residue" evidence="2">
    <location>
        <position position="63"/>
    </location>
</feature>
<feature type="region of interest" description="Disordered" evidence="1">
    <location>
        <begin position="36"/>
        <end position="63"/>
    </location>
</feature>
<gene>
    <name evidence="2" type="ORF">HPP92_008510</name>
</gene>
<comment type="caution">
    <text evidence="2">The sequence shown here is derived from an EMBL/GenBank/DDBJ whole genome shotgun (WGS) entry which is preliminary data.</text>
</comment>
<evidence type="ECO:0000313" key="2">
    <source>
        <dbReference type="EMBL" id="KAG0484431.1"/>
    </source>
</evidence>
<feature type="non-terminal residue" evidence="2">
    <location>
        <position position="1"/>
    </location>
</feature>
<evidence type="ECO:0000256" key="1">
    <source>
        <dbReference type="SAM" id="MobiDB-lite"/>
    </source>
</evidence>
<evidence type="ECO:0000313" key="3">
    <source>
        <dbReference type="Proteomes" id="UP000636800"/>
    </source>
</evidence>
<sequence>RRRRKRREDEGNPSHPGGAMWEPDWWQVLGGGLQRARHRHQRKLRRNLPPAAGARQRLLQRGQ</sequence>
<proteinExistence type="predicted"/>
<reference evidence="2 3" key="1">
    <citation type="journal article" date="2020" name="Nat. Food">
        <title>A phased Vanilla planifolia genome enables genetic improvement of flavour and production.</title>
        <authorList>
            <person name="Hasing T."/>
            <person name="Tang H."/>
            <person name="Brym M."/>
            <person name="Khazi F."/>
            <person name="Huang T."/>
            <person name="Chambers A.H."/>
        </authorList>
    </citation>
    <scope>NUCLEOTIDE SEQUENCE [LARGE SCALE GENOMIC DNA]</scope>
    <source>
        <tissue evidence="2">Leaf</tissue>
    </source>
</reference>
<dbReference type="OrthoDB" id="239262at2759"/>
<feature type="region of interest" description="Disordered" evidence="1">
    <location>
        <begin position="1"/>
        <end position="24"/>
    </location>
</feature>
<organism evidence="2 3">
    <name type="scientific">Vanilla planifolia</name>
    <name type="common">Vanilla</name>
    <dbReference type="NCBI Taxonomy" id="51239"/>
    <lineage>
        <taxon>Eukaryota</taxon>
        <taxon>Viridiplantae</taxon>
        <taxon>Streptophyta</taxon>
        <taxon>Embryophyta</taxon>
        <taxon>Tracheophyta</taxon>
        <taxon>Spermatophyta</taxon>
        <taxon>Magnoliopsida</taxon>
        <taxon>Liliopsida</taxon>
        <taxon>Asparagales</taxon>
        <taxon>Orchidaceae</taxon>
        <taxon>Vanilloideae</taxon>
        <taxon>Vanilleae</taxon>
        <taxon>Vanilla</taxon>
    </lineage>
</organism>
<dbReference type="EMBL" id="JADCNL010000004">
    <property type="protein sequence ID" value="KAG0484431.1"/>
    <property type="molecule type" value="Genomic_DNA"/>
</dbReference>